<protein>
    <submittedName>
        <fullName evidence="2">Uncharacterized protein</fullName>
    </submittedName>
</protein>
<feature type="compositionally biased region" description="Basic residues" evidence="1">
    <location>
        <begin position="169"/>
        <end position="181"/>
    </location>
</feature>
<organism evidence="2 3">
    <name type="scientific">Aureococcus anophagefferens</name>
    <name type="common">Harmful bloom alga</name>
    <dbReference type="NCBI Taxonomy" id="44056"/>
    <lineage>
        <taxon>Eukaryota</taxon>
        <taxon>Sar</taxon>
        <taxon>Stramenopiles</taxon>
        <taxon>Ochrophyta</taxon>
        <taxon>Pelagophyceae</taxon>
        <taxon>Pelagomonadales</taxon>
        <taxon>Pelagomonadaceae</taxon>
        <taxon>Aureococcus</taxon>
    </lineage>
</organism>
<dbReference type="Proteomes" id="UP001363151">
    <property type="component" value="Unassembled WGS sequence"/>
</dbReference>
<reference evidence="2 3" key="1">
    <citation type="submission" date="2024-03" db="EMBL/GenBank/DDBJ databases">
        <title>Aureococcus anophagefferens CCMP1851 and Kratosvirus quantuckense: Draft genome of a second virus-susceptible host strain in the model system.</title>
        <authorList>
            <person name="Chase E."/>
            <person name="Truchon A.R."/>
            <person name="Schepens W."/>
            <person name="Wilhelm S.W."/>
        </authorList>
    </citation>
    <scope>NUCLEOTIDE SEQUENCE [LARGE SCALE GENOMIC DNA]</scope>
    <source>
        <strain evidence="2 3">CCMP1851</strain>
    </source>
</reference>
<accession>A0ABR1GB94</accession>
<feature type="compositionally biased region" description="Low complexity" evidence="1">
    <location>
        <begin position="396"/>
        <end position="407"/>
    </location>
</feature>
<gene>
    <name evidence="2" type="ORF">SO694_00007358</name>
</gene>
<dbReference type="CDD" id="cd09487">
    <property type="entry name" value="SAM_superfamily"/>
    <property type="match status" value="1"/>
</dbReference>
<feature type="compositionally biased region" description="Basic and acidic residues" evidence="1">
    <location>
        <begin position="71"/>
        <end position="102"/>
    </location>
</feature>
<feature type="region of interest" description="Disordered" evidence="1">
    <location>
        <begin position="277"/>
        <end position="322"/>
    </location>
</feature>
<keyword evidence="3" id="KW-1185">Reference proteome</keyword>
<evidence type="ECO:0000256" key="1">
    <source>
        <dbReference type="SAM" id="MobiDB-lite"/>
    </source>
</evidence>
<evidence type="ECO:0000313" key="2">
    <source>
        <dbReference type="EMBL" id="KAK7250324.1"/>
    </source>
</evidence>
<dbReference type="EMBL" id="JBBJCI010000037">
    <property type="protein sequence ID" value="KAK7250324.1"/>
    <property type="molecule type" value="Genomic_DNA"/>
</dbReference>
<evidence type="ECO:0000313" key="3">
    <source>
        <dbReference type="Proteomes" id="UP001363151"/>
    </source>
</evidence>
<feature type="region of interest" description="Disordered" evidence="1">
    <location>
        <begin position="428"/>
        <end position="470"/>
    </location>
</feature>
<proteinExistence type="predicted"/>
<name>A0ABR1GB94_AURAN</name>
<feature type="compositionally biased region" description="Basic and acidic residues" evidence="1">
    <location>
        <begin position="372"/>
        <end position="389"/>
    </location>
</feature>
<feature type="region of interest" description="Disordered" evidence="1">
    <location>
        <begin position="372"/>
        <end position="407"/>
    </location>
</feature>
<sequence length="470" mass="49415">MAALKPHVDERRYEATLDAAAWADAAAALEDAALAKTLPAHRERGASPALLDAVAVAIRGRGASAVAAARAKREREDDARAAKLAEKASKKDATKATKDARGEGGGPGRGGPARGRGPPRGRQEGAEAAPAAGKRQRQAEKKRLAADAAGPRAPALRRRPPGGHQAQGPRRRAPPHGRPRRAGAGAPAPAPPPPGATVEGFLVAAGLSDVLWLAPLLQENEVDMATLALLDDADFEEMLVDAATLRPQKIAVGDPVVFDVKTNKKGRLNAVNVALDRRSQRVPRRAPRTSASAHCGSSARTTTRSGARGDAKKAAAASAQEKRLAAKQQRLEDVNRNFAEEAALELEKRALAREREQLRELKAAQAAKLDAKKAKAEKAAEKKREDRGDATATSLRRGAAPRGDAPARSYTAMRASYYGGDAPRAPSPFAEPFYGHGAPQANPYGDGGGGYDPDGAPRQQDWYSGAALPW</sequence>
<feature type="compositionally biased region" description="Gly residues" evidence="1">
    <location>
        <begin position="103"/>
        <end position="114"/>
    </location>
</feature>
<comment type="caution">
    <text evidence="2">The sequence shown here is derived from an EMBL/GenBank/DDBJ whole genome shotgun (WGS) entry which is preliminary data.</text>
</comment>
<feature type="region of interest" description="Disordered" evidence="1">
    <location>
        <begin position="69"/>
        <end position="195"/>
    </location>
</feature>